<dbReference type="SMART" id="SM00360">
    <property type="entry name" value="RRM"/>
    <property type="match status" value="1"/>
</dbReference>
<dbReference type="Gene3D" id="3.30.70.330">
    <property type="match status" value="1"/>
</dbReference>
<dbReference type="PANTHER" id="PTHR48027">
    <property type="entry name" value="HETEROGENEOUS NUCLEAR RIBONUCLEOPROTEIN 87F-RELATED"/>
    <property type="match status" value="1"/>
</dbReference>
<dbReference type="KEGG" id="kbs:EPA93_28210"/>
<dbReference type="PROSITE" id="PS50102">
    <property type="entry name" value="RRM"/>
    <property type="match status" value="1"/>
</dbReference>
<protein>
    <submittedName>
        <fullName evidence="3">RNA-binding protein</fullName>
    </submittedName>
</protein>
<reference evidence="3 4" key="1">
    <citation type="submission" date="2019-01" db="EMBL/GenBank/DDBJ databases">
        <title>Ktedonosporobacter rubrisoli SCAWS-G2.</title>
        <authorList>
            <person name="Huang Y."/>
            <person name="Yan B."/>
        </authorList>
    </citation>
    <scope>NUCLEOTIDE SEQUENCE [LARGE SCALE GENOMIC DNA]</scope>
    <source>
        <strain evidence="3 4">SCAWS-G2</strain>
    </source>
</reference>
<evidence type="ECO:0000313" key="3">
    <source>
        <dbReference type="EMBL" id="QBD79651.1"/>
    </source>
</evidence>
<gene>
    <name evidence="3" type="ORF">EPA93_28210</name>
</gene>
<dbReference type="SUPFAM" id="SSF54928">
    <property type="entry name" value="RNA-binding domain, RBD"/>
    <property type="match status" value="1"/>
</dbReference>
<feature type="domain" description="RRM" evidence="2">
    <location>
        <begin position="3"/>
        <end position="81"/>
    </location>
</feature>
<keyword evidence="4" id="KW-1185">Reference proteome</keyword>
<dbReference type="InterPro" id="IPR052462">
    <property type="entry name" value="SLIRP/GR-RBP-like"/>
</dbReference>
<sequence length="92" mass="9989">MSTKVYVGNLSWGTNEDILRGAFEPYGTVLDAIVLKDRDTGRSRGFGFVTLASPEEANAAINGLDGQELDGKSIKVSIANERLDRGNRPGRY</sequence>
<dbReference type="GO" id="GO:0003723">
    <property type="term" value="F:RNA binding"/>
    <property type="evidence" value="ECO:0007669"/>
    <property type="project" value="UniProtKB-KW"/>
</dbReference>
<dbReference type="OrthoDB" id="9798855at2"/>
<proteinExistence type="predicted"/>
<name>A0A4V0YZG6_KTERU</name>
<evidence type="ECO:0000313" key="4">
    <source>
        <dbReference type="Proteomes" id="UP000290365"/>
    </source>
</evidence>
<keyword evidence="1" id="KW-0694">RNA-binding</keyword>
<dbReference type="CDD" id="cd21608">
    <property type="entry name" value="RRM2_NsCP33_like"/>
    <property type="match status" value="1"/>
</dbReference>
<dbReference type="InterPro" id="IPR012677">
    <property type="entry name" value="Nucleotide-bd_a/b_plait_sf"/>
</dbReference>
<evidence type="ECO:0000259" key="2">
    <source>
        <dbReference type="PROSITE" id="PS50102"/>
    </source>
</evidence>
<organism evidence="3 4">
    <name type="scientific">Ktedonosporobacter rubrisoli</name>
    <dbReference type="NCBI Taxonomy" id="2509675"/>
    <lineage>
        <taxon>Bacteria</taxon>
        <taxon>Bacillati</taxon>
        <taxon>Chloroflexota</taxon>
        <taxon>Ktedonobacteria</taxon>
        <taxon>Ktedonobacterales</taxon>
        <taxon>Ktedonosporobacteraceae</taxon>
        <taxon>Ktedonosporobacter</taxon>
    </lineage>
</organism>
<dbReference type="InterPro" id="IPR048289">
    <property type="entry name" value="RRM2_NsCP33-like"/>
</dbReference>
<dbReference type="InterPro" id="IPR000504">
    <property type="entry name" value="RRM_dom"/>
</dbReference>
<dbReference type="Pfam" id="PF00076">
    <property type="entry name" value="RRM_1"/>
    <property type="match status" value="1"/>
</dbReference>
<dbReference type="RefSeq" id="WP_129890717.1">
    <property type="nucleotide sequence ID" value="NZ_CP035758.1"/>
</dbReference>
<evidence type="ECO:0000256" key="1">
    <source>
        <dbReference type="ARBA" id="ARBA00022884"/>
    </source>
</evidence>
<dbReference type="InterPro" id="IPR035979">
    <property type="entry name" value="RBD_domain_sf"/>
</dbReference>
<dbReference type="EMBL" id="CP035758">
    <property type="protein sequence ID" value="QBD79651.1"/>
    <property type="molecule type" value="Genomic_DNA"/>
</dbReference>
<dbReference type="AlphaFoldDB" id="A0A4V0YZG6"/>
<accession>A0A4V0YZG6</accession>
<dbReference type="Proteomes" id="UP000290365">
    <property type="component" value="Chromosome"/>
</dbReference>